<evidence type="ECO:0000256" key="2">
    <source>
        <dbReference type="ARBA" id="ARBA00022692"/>
    </source>
</evidence>
<evidence type="ECO:0000256" key="5">
    <source>
        <dbReference type="SAM" id="Phobius"/>
    </source>
</evidence>
<keyword evidence="2 5" id="KW-0812">Transmembrane</keyword>
<name>Q7U4F9_PARMW</name>
<dbReference type="GO" id="GO:0005886">
    <property type="term" value="C:plasma membrane"/>
    <property type="evidence" value="ECO:0007669"/>
    <property type="project" value="UniProtKB-SubCell"/>
</dbReference>
<dbReference type="STRING" id="84588.SYNW2109"/>
<dbReference type="EMBL" id="BX569694">
    <property type="protein sequence ID" value="CAE08624.1"/>
    <property type="molecule type" value="Genomic_DNA"/>
</dbReference>
<feature type="transmembrane region" description="Helical" evidence="5">
    <location>
        <begin position="233"/>
        <end position="254"/>
    </location>
</feature>
<protein>
    <submittedName>
        <fullName evidence="6">Uncharacterized protein</fullName>
    </submittedName>
</protein>
<comment type="subcellular location">
    <subcellularLocation>
        <location evidence="1">Cell membrane</location>
        <topology evidence="1">Multi-pass membrane protein</topology>
    </subcellularLocation>
</comment>
<evidence type="ECO:0000313" key="6">
    <source>
        <dbReference type="EMBL" id="CAE08624.1"/>
    </source>
</evidence>
<dbReference type="KEGG" id="syw:SYNW2109"/>
<evidence type="ECO:0000256" key="1">
    <source>
        <dbReference type="ARBA" id="ARBA00004651"/>
    </source>
</evidence>
<dbReference type="HOGENOM" id="CLU_696238_0_0_3"/>
<keyword evidence="3 5" id="KW-1133">Transmembrane helix</keyword>
<feature type="transmembrane region" description="Helical" evidence="5">
    <location>
        <begin position="344"/>
        <end position="363"/>
    </location>
</feature>
<gene>
    <name evidence="6" type="ordered locus">SYNW2109</name>
</gene>
<dbReference type="Proteomes" id="UP000001422">
    <property type="component" value="Chromosome"/>
</dbReference>
<keyword evidence="4 5" id="KW-0472">Membrane</keyword>
<keyword evidence="7" id="KW-1185">Reference proteome</keyword>
<feature type="transmembrane region" description="Helical" evidence="5">
    <location>
        <begin position="139"/>
        <end position="169"/>
    </location>
</feature>
<dbReference type="SUPFAM" id="SSF90123">
    <property type="entry name" value="ABC transporter transmembrane region"/>
    <property type="match status" value="1"/>
</dbReference>
<dbReference type="Gene3D" id="1.20.1560.10">
    <property type="entry name" value="ABC transporter type 1, transmembrane domain"/>
    <property type="match status" value="1"/>
</dbReference>
<organism evidence="6 7">
    <name type="scientific">Parasynechococcus marenigrum (strain WH8102)</name>
    <dbReference type="NCBI Taxonomy" id="84588"/>
    <lineage>
        <taxon>Bacteria</taxon>
        <taxon>Bacillati</taxon>
        <taxon>Cyanobacteriota</taxon>
        <taxon>Cyanophyceae</taxon>
        <taxon>Synechococcales</taxon>
        <taxon>Prochlorococcaceae</taxon>
        <taxon>Parasynechococcus</taxon>
        <taxon>Parasynechococcus marenigrum</taxon>
    </lineage>
</organism>
<dbReference type="RefSeq" id="WP_011128966.1">
    <property type="nucleotide sequence ID" value="NC_005070.1"/>
</dbReference>
<evidence type="ECO:0000313" key="7">
    <source>
        <dbReference type="Proteomes" id="UP000001422"/>
    </source>
</evidence>
<reference evidence="6 7" key="1">
    <citation type="journal article" date="2003" name="Nature">
        <title>The genome of a motile marine Synechococcus.</title>
        <authorList>
            <person name="Palenik B."/>
            <person name="Brahamsha B."/>
            <person name="Larimer F."/>
            <person name="Land M."/>
            <person name="Hauser L."/>
            <person name="Chain P."/>
            <person name="Lamerdin J."/>
            <person name="Regala W."/>
            <person name="Allen E.A."/>
            <person name="McCarren J."/>
            <person name="Paulsen I."/>
            <person name="Dufresne A."/>
            <person name="Partensky F."/>
            <person name="Webb E."/>
            <person name="Waterbury J."/>
        </authorList>
    </citation>
    <scope>NUCLEOTIDE SEQUENCE [LARGE SCALE GENOMIC DNA]</scope>
    <source>
        <strain evidence="6 7">WH8102</strain>
    </source>
</reference>
<sequence>MKSLKALRGLLKTSATQTTQDLVRLLWRHGWPSRVVALPRDWWDQASELEGGLWIAADQQSPAQWWLVQQRQGAIQIHALTAAEGSTSHPQDFQPQAVSLWPAMAFSTPARWSDLQRQLKPFAAIRSAMPAAFLRAGTWLMLPILLIALLGQLISVPVALFLAGLSLLFGQVLDNQWHRLWLNRSARQRAGLGLVGMQKVLRLQLPVIRTLGGAGATALALSLQQIGHQLPLAIGRLLPAITLFLFSNLALWIWRPPLGAVSLFGCGLWLLANHGLSERSQRQRNQQLPHQGLALLRSQELIENCSTLRLAKAEQQALNWWIEPERAAEQQQPWLDWLSALQSWSTVLLATMLIMAAIVIAPVRSDQWLAFNLVGIQFATIRELGQAGRRSRPGET</sequence>
<dbReference type="GO" id="GO:0005524">
    <property type="term" value="F:ATP binding"/>
    <property type="evidence" value="ECO:0007669"/>
    <property type="project" value="InterPro"/>
</dbReference>
<proteinExistence type="predicted"/>
<dbReference type="AlphaFoldDB" id="Q7U4F9"/>
<accession>Q7U4F9</accession>
<evidence type="ECO:0000256" key="4">
    <source>
        <dbReference type="ARBA" id="ARBA00023136"/>
    </source>
</evidence>
<feature type="transmembrane region" description="Helical" evidence="5">
    <location>
        <begin position="260"/>
        <end position="276"/>
    </location>
</feature>
<evidence type="ECO:0000256" key="3">
    <source>
        <dbReference type="ARBA" id="ARBA00022989"/>
    </source>
</evidence>
<dbReference type="InterPro" id="IPR036640">
    <property type="entry name" value="ABC1_TM_sf"/>
</dbReference>